<name>A0A841RMR6_9BACI</name>
<gene>
    <name evidence="2" type="ORF">GGQ92_001947</name>
</gene>
<evidence type="ECO:0000256" key="1">
    <source>
        <dbReference type="SAM" id="Phobius"/>
    </source>
</evidence>
<proteinExistence type="predicted"/>
<keyword evidence="1" id="KW-0812">Transmembrane</keyword>
<feature type="transmembrane region" description="Helical" evidence="1">
    <location>
        <begin position="97"/>
        <end position="117"/>
    </location>
</feature>
<sequence length="118" mass="13351">MMMMISWFTFVLLSFASFRLTRLVVYDKITAFLRAPFLEREIVSLEDGSMEEQITIKGKGIRYGIGSLLSCYWCVGIWTAAILCIGLYFFNPIFMPIVIILAVAGVAAIIETIVSYFL</sequence>
<evidence type="ECO:0008006" key="4">
    <source>
        <dbReference type="Google" id="ProtNLM"/>
    </source>
</evidence>
<dbReference type="Proteomes" id="UP000572212">
    <property type="component" value="Unassembled WGS sequence"/>
</dbReference>
<evidence type="ECO:0000313" key="2">
    <source>
        <dbReference type="EMBL" id="MBB6513157.1"/>
    </source>
</evidence>
<keyword evidence="1" id="KW-0472">Membrane</keyword>
<dbReference type="InterPro" id="IPR010773">
    <property type="entry name" value="Mycophage_PG1_Gp7"/>
</dbReference>
<organism evidence="2 3">
    <name type="scientific">Gracilibacillus halotolerans</name>
    <dbReference type="NCBI Taxonomy" id="74386"/>
    <lineage>
        <taxon>Bacteria</taxon>
        <taxon>Bacillati</taxon>
        <taxon>Bacillota</taxon>
        <taxon>Bacilli</taxon>
        <taxon>Bacillales</taxon>
        <taxon>Bacillaceae</taxon>
        <taxon>Gracilibacillus</taxon>
    </lineage>
</organism>
<accession>A0A841RMR6</accession>
<dbReference type="AlphaFoldDB" id="A0A841RMR6"/>
<protein>
    <recommendedName>
        <fullName evidence="4">Sporulation protein YjcA</fullName>
    </recommendedName>
</protein>
<reference evidence="2 3" key="1">
    <citation type="submission" date="2020-08" db="EMBL/GenBank/DDBJ databases">
        <title>Genomic Encyclopedia of Type Strains, Phase IV (KMG-IV): sequencing the most valuable type-strain genomes for metagenomic binning, comparative biology and taxonomic classification.</title>
        <authorList>
            <person name="Goeker M."/>
        </authorList>
    </citation>
    <scope>NUCLEOTIDE SEQUENCE [LARGE SCALE GENOMIC DNA]</scope>
    <source>
        <strain evidence="2 3">DSM 11805</strain>
    </source>
</reference>
<feature type="transmembrane region" description="Helical" evidence="1">
    <location>
        <begin position="65"/>
        <end position="90"/>
    </location>
</feature>
<keyword evidence="3" id="KW-1185">Reference proteome</keyword>
<comment type="caution">
    <text evidence="2">The sequence shown here is derived from an EMBL/GenBank/DDBJ whole genome shotgun (WGS) entry which is preliminary data.</text>
</comment>
<dbReference type="EMBL" id="JACHON010000008">
    <property type="protein sequence ID" value="MBB6513157.1"/>
    <property type="molecule type" value="Genomic_DNA"/>
</dbReference>
<evidence type="ECO:0000313" key="3">
    <source>
        <dbReference type="Proteomes" id="UP000572212"/>
    </source>
</evidence>
<keyword evidence="1" id="KW-1133">Transmembrane helix</keyword>
<dbReference type="Pfam" id="PF07098">
    <property type="entry name" value="DUF1360"/>
    <property type="match status" value="1"/>
</dbReference>